<dbReference type="Proteomes" id="UP000181936">
    <property type="component" value="Chromosome"/>
</dbReference>
<organism evidence="4 5">
    <name type="scientific">Bacillus weihaiensis</name>
    <dbReference type="NCBI Taxonomy" id="1547283"/>
    <lineage>
        <taxon>Bacteria</taxon>
        <taxon>Bacillati</taxon>
        <taxon>Bacillota</taxon>
        <taxon>Bacilli</taxon>
        <taxon>Bacillales</taxon>
        <taxon>Bacillaceae</taxon>
        <taxon>Bacillus</taxon>
    </lineage>
</organism>
<evidence type="ECO:0000313" key="4">
    <source>
        <dbReference type="EMBL" id="APH05960.1"/>
    </source>
</evidence>
<comment type="pathway">
    <text evidence="1">Carotenoid biosynthesis.</text>
</comment>
<dbReference type="InterPro" id="IPR019845">
    <property type="entry name" value="Squalene/phytoene_synthase_CS"/>
</dbReference>
<dbReference type="GO" id="GO:0016117">
    <property type="term" value="P:carotenoid biosynthetic process"/>
    <property type="evidence" value="ECO:0007669"/>
    <property type="project" value="UniProtKB-KW"/>
</dbReference>
<dbReference type="STRING" id="1547283.A9C19_15130"/>
<keyword evidence="5" id="KW-1185">Reference proteome</keyword>
<evidence type="ECO:0000256" key="1">
    <source>
        <dbReference type="ARBA" id="ARBA00004829"/>
    </source>
</evidence>
<protein>
    <submittedName>
        <fullName evidence="4">Phytoene synthase</fullName>
    </submittedName>
</protein>
<dbReference type="PANTHER" id="PTHR31480">
    <property type="entry name" value="BIFUNCTIONAL LYCOPENE CYCLASE/PHYTOENE SYNTHASE"/>
    <property type="match status" value="1"/>
</dbReference>
<dbReference type="InterPro" id="IPR008949">
    <property type="entry name" value="Isoprenoid_synthase_dom_sf"/>
</dbReference>
<name>A0A1L3MUK2_9BACI</name>
<dbReference type="GO" id="GO:0051996">
    <property type="term" value="F:squalene synthase [NAD(P)H] activity"/>
    <property type="evidence" value="ECO:0007669"/>
    <property type="project" value="InterPro"/>
</dbReference>
<dbReference type="InterPro" id="IPR044843">
    <property type="entry name" value="Trans_IPPS_bact-type"/>
</dbReference>
<dbReference type="CDD" id="cd00683">
    <property type="entry name" value="Trans_IPPS_HH"/>
    <property type="match status" value="1"/>
</dbReference>
<dbReference type="InterPro" id="IPR002060">
    <property type="entry name" value="Squ/phyt_synthse"/>
</dbReference>
<gene>
    <name evidence="4" type="ORF">A9C19_15130</name>
</gene>
<evidence type="ECO:0000313" key="5">
    <source>
        <dbReference type="Proteomes" id="UP000181936"/>
    </source>
</evidence>
<evidence type="ECO:0000256" key="2">
    <source>
        <dbReference type="ARBA" id="ARBA00022679"/>
    </source>
</evidence>
<dbReference type="InterPro" id="IPR033904">
    <property type="entry name" value="Trans_IPPS_HH"/>
</dbReference>
<dbReference type="OrthoDB" id="9787280at2"/>
<dbReference type="GO" id="GO:0004311">
    <property type="term" value="F:geranylgeranyl diphosphate synthase activity"/>
    <property type="evidence" value="ECO:0007669"/>
    <property type="project" value="InterPro"/>
</dbReference>
<dbReference type="KEGG" id="bwh:A9C19_15130"/>
<dbReference type="SUPFAM" id="SSF48576">
    <property type="entry name" value="Terpenoid synthases"/>
    <property type="match status" value="1"/>
</dbReference>
<proteinExistence type="predicted"/>
<keyword evidence="3" id="KW-0125">Carotenoid biosynthesis</keyword>
<sequence length="281" mass="32793">MLDVETAYLQCEQVIKQHSKTFFKAFSLLPKDKKQAVWAVYAFCRIVDDIVDEGHAPHVELQQFEMNFKKFLKGSIPHDAHEFMWIALKDAFKKYQLEEAAFFDMIKGQRMDLVKTKYYSMDEVVTYSYHVASSVGLMLLPILAPDKVNELREGAIALGLGMQITNILRDVGEDLDRDRMYLPKELMDRYQYHVRDLEMAVINPAFITLWEHMAQEAEGYYLKALETMHYYPLSARTPVKASALLYREILTIIRKKNYQVFTEKQFVTNEEKSMILESISG</sequence>
<reference evidence="4 5" key="1">
    <citation type="journal article" date="2016" name="Sci. Rep.">
        <title>Complete genome sequence and transcriptomic analysis of a novel marine strain Bacillus weihaiensis reveals the mechanism of brown algae degradation.</title>
        <authorList>
            <person name="Zhu Y."/>
            <person name="Chen P."/>
            <person name="Bao Y."/>
            <person name="Men Y."/>
            <person name="Zeng Y."/>
            <person name="Yang J."/>
            <person name="Sun J."/>
            <person name="Sun Y."/>
        </authorList>
    </citation>
    <scope>NUCLEOTIDE SEQUENCE [LARGE SCALE GENOMIC DNA]</scope>
    <source>
        <strain evidence="4 5">Alg07</strain>
    </source>
</reference>
<dbReference type="PROSITE" id="PS01045">
    <property type="entry name" value="SQUALEN_PHYTOEN_SYN_2"/>
    <property type="match status" value="1"/>
</dbReference>
<dbReference type="Gene3D" id="1.10.600.10">
    <property type="entry name" value="Farnesyl Diphosphate Synthase"/>
    <property type="match status" value="1"/>
</dbReference>
<dbReference type="SFLD" id="SFLDS00005">
    <property type="entry name" value="Isoprenoid_Synthase_Type_I"/>
    <property type="match status" value="1"/>
</dbReference>
<dbReference type="SFLD" id="SFLDG01018">
    <property type="entry name" value="Squalene/Phytoene_Synthase_Lik"/>
    <property type="match status" value="1"/>
</dbReference>
<evidence type="ECO:0000256" key="3">
    <source>
        <dbReference type="ARBA" id="ARBA00022746"/>
    </source>
</evidence>
<keyword evidence="2" id="KW-0808">Transferase</keyword>
<dbReference type="RefSeq" id="WP_072580760.1">
    <property type="nucleotide sequence ID" value="NZ_CP016020.1"/>
</dbReference>
<dbReference type="AlphaFoldDB" id="A0A1L3MUK2"/>
<accession>A0A1L3MUK2</accession>
<dbReference type="Pfam" id="PF00494">
    <property type="entry name" value="SQS_PSY"/>
    <property type="match status" value="1"/>
</dbReference>
<dbReference type="SFLD" id="SFLDG01212">
    <property type="entry name" value="Phytoene_synthase_like"/>
    <property type="match status" value="1"/>
</dbReference>
<dbReference type="EMBL" id="CP016020">
    <property type="protein sequence ID" value="APH05960.1"/>
    <property type="molecule type" value="Genomic_DNA"/>
</dbReference>